<dbReference type="KEGG" id="acz:Acaty_c0997"/>
<dbReference type="Gene3D" id="1.20.5.640">
    <property type="entry name" value="Single helix bin"/>
    <property type="match status" value="1"/>
</dbReference>
<dbReference type="InterPro" id="IPR011332">
    <property type="entry name" value="Ribosomal_zn-bd"/>
</dbReference>
<evidence type="ECO:0000313" key="7">
    <source>
        <dbReference type="Proteomes" id="UP000005522"/>
    </source>
</evidence>
<dbReference type="PANTHER" id="PTHR35534">
    <property type="entry name" value="50S RIBOSOMAL PROTEIN L32"/>
    <property type="match status" value="1"/>
</dbReference>
<protein>
    <recommendedName>
        <fullName evidence="4 5">Large ribosomal subunit protein bL32</fullName>
    </recommendedName>
</protein>
<sequence>MAVPQSKTSKSRRNMRRAHDFLVATNRSTCANCGAAKLPHHVCPECGHYKGRAVVRKAVEA</sequence>
<dbReference type="AlphaFoldDB" id="A0A059ZTD4"/>
<dbReference type="EMBL" id="CP005986">
    <property type="protein sequence ID" value="AIA54870.1"/>
    <property type="molecule type" value="Genomic_DNA"/>
</dbReference>
<evidence type="ECO:0000256" key="4">
    <source>
        <dbReference type="ARBA" id="ARBA00035178"/>
    </source>
</evidence>
<dbReference type="GeneID" id="92931021"/>
<dbReference type="Proteomes" id="UP000005522">
    <property type="component" value="Chromosome"/>
</dbReference>
<evidence type="ECO:0000256" key="2">
    <source>
        <dbReference type="ARBA" id="ARBA00022980"/>
    </source>
</evidence>
<dbReference type="GO" id="GO:0015934">
    <property type="term" value="C:large ribosomal subunit"/>
    <property type="evidence" value="ECO:0007669"/>
    <property type="project" value="InterPro"/>
</dbReference>
<dbReference type="GO" id="GO:0006412">
    <property type="term" value="P:translation"/>
    <property type="evidence" value="ECO:0007669"/>
    <property type="project" value="UniProtKB-UniRule"/>
</dbReference>
<dbReference type="InterPro" id="IPR002677">
    <property type="entry name" value="Ribosomal_bL32"/>
</dbReference>
<evidence type="ECO:0000256" key="3">
    <source>
        <dbReference type="ARBA" id="ARBA00023274"/>
    </source>
</evidence>
<dbReference type="InterPro" id="IPR044957">
    <property type="entry name" value="Ribosomal_bL32_bact"/>
</dbReference>
<dbReference type="NCBIfam" id="TIGR01031">
    <property type="entry name" value="rpmF_bact"/>
    <property type="match status" value="1"/>
</dbReference>
<dbReference type="HAMAP" id="MF_00340">
    <property type="entry name" value="Ribosomal_bL32"/>
    <property type="match status" value="1"/>
</dbReference>
<dbReference type="Pfam" id="PF01783">
    <property type="entry name" value="Ribosomal_L32p"/>
    <property type="match status" value="1"/>
</dbReference>
<keyword evidence="2 5" id="KW-0689">Ribosomal protein</keyword>
<organism evidence="6 7">
    <name type="scientific">Acidithiobacillus caldus (strain ATCC 51756 / DSM 8584 / KU)</name>
    <dbReference type="NCBI Taxonomy" id="637389"/>
    <lineage>
        <taxon>Bacteria</taxon>
        <taxon>Pseudomonadati</taxon>
        <taxon>Pseudomonadota</taxon>
        <taxon>Acidithiobacillia</taxon>
        <taxon>Acidithiobacillales</taxon>
        <taxon>Acidithiobacillaceae</taxon>
        <taxon>Acidithiobacillus</taxon>
    </lineage>
</organism>
<gene>
    <name evidence="5" type="primary">rpmF</name>
    <name evidence="6" type="ORF">Acaty_c0997</name>
</gene>
<dbReference type="HOGENOM" id="CLU_129084_1_3_6"/>
<accession>A0A059ZTD4</accession>
<proteinExistence type="inferred from homology"/>
<evidence type="ECO:0000256" key="5">
    <source>
        <dbReference type="HAMAP-Rule" id="MF_00340"/>
    </source>
</evidence>
<reference evidence="6 7" key="1">
    <citation type="journal article" date="2009" name="J. Bacteriol.">
        <title>Draft genome sequence of the extremely acidophilic bacterium Acidithiobacillus caldus ATCC 51756 reveals metabolic versatility in the genus Acidithiobacillus.</title>
        <authorList>
            <person name="Valdes J."/>
            <person name="Quatrini R."/>
            <person name="Hallberg K."/>
            <person name="Dopson M."/>
            <person name="Valenzuela P.D."/>
            <person name="Holmes D.S."/>
        </authorList>
    </citation>
    <scope>NUCLEOTIDE SEQUENCE [LARGE SCALE GENOMIC DNA]</scope>
    <source>
        <strain evidence="7">ATCC 51756 / DSM 8584 / KU</strain>
    </source>
</reference>
<evidence type="ECO:0000256" key="1">
    <source>
        <dbReference type="ARBA" id="ARBA00008560"/>
    </source>
</evidence>
<keyword evidence="3 5" id="KW-0687">Ribonucleoprotein</keyword>
<dbReference type="SUPFAM" id="SSF57829">
    <property type="entry name" value="Zn-binding ribosomal proteins"/>
    <property type="match status" value="1"/>
</dbReference>
<dbReference type="PANTHER" id="PTHR35534:SF1">
    <property type="entry name" value="LARGE RIBOSOMAL SUBUNIT PROTEIN BL32"/>
    <property type="match status" value="1"/>
</dbReference>
<dbReference type="RefSeq" id="WP_004871445.1">
    <property type="nucleotide sequence ID" value="NZ_CP005986.1"/>
</dbReference>
<dbReference type="eggNOG" id="COG0333">
    <property type="taxonomic scope" value="Bacteria"/>
</dbReference>
<dbReference type="GO" id="GO:0003735">
    <property type="term" value="F:structural constituent of ribosome"/>
    <property type="evidence" value="ECO:0007669"/>
    <property type="project" value="InterPro"/>
</dbReference>
<name>A0A059ZTD4_ACICK</name>
<evidence type="ECO:0000313" key="6">
    <source>
        <dbReference type="EMBL" id="AIA54870.1"/>
    </source>
</evidence>
<comment type="similarity">
    <text evidence="1 5">Belongs to the bacterial ribosomal protein bL32 family.</text>
</comment>